<dbReference type="EMBL" id="AP023415">
    <property type="protein sequence ID" value="BCK78798.1"/>
    <property type="molecule type" value="Genomic_DNA"/>
</dbReference>
<evidence type="ECO:0000313" key="1">
    <source>
        <dbReference type="EMBL" id="BCK78798.1"/>
    </source>
</evidence>
<dbReference type="SUPFAM" id="SSF51412">
    <property type="entry name" value="Inosine monophosphate dehydrogenase (IMPDH)"/>
    <property type="match status" value="1"/>
</dbReference>
<keyword evidence="1" id="KW-0378">Hydrolase</keyword>
<reference evidence="1" key="1">
    <citation type="submission" date="2020-09" db="EMBL/GenBank/DDBJ databases">
        <title>New species isolated from human feces.</title>
        <authorList>
            <person name="Kitahara M."/>
            <person name="Shigeno Y."/>
            <person name="Shime M."/>
            <person name="Matsumoto Y."/>
            <person name="Nakamura S."/>
            <person name="Motooka D."/>
            <person name="Fukuoka S."/>
            <person name="Nishikawa H."/>
            <person name="Benno Y."/>
        </authorList>
    </citation>
    <scope>NUCLEOTIDE SEQUENCE</scope>
    <source>
        <strain evidence="1">MM35</strain>
    </source>
</reference>
<dbReference type="AlphaFoldDB" id="A0A810PQ07"/>
<name>A0A810PQ07_9FIRM</name>
<gene>
    <name evidence="1" type="ORF">MM35RIKEN_09900</name>
</gene>
<organism evidence="1 2">
    <name type="scientific">Vescimonas fastidiosa</name>
    <dbReference type="NCBI Taxonomy" id="2714353"/>
    <lineage>
        <taxon>Bacteria</taxon>
        <taxon>Bacillati</taxon>
        <taxon>Bacillota</taxon>
        <taxon>Clostridia</taxon>
        <taxon>Eubacteriales</taxon>
        <taxon>Oscillospiraceae</taxon>
        <taxon>Vescimonas</taxon>
    </lineage>
</organism>
<proteinExistence type="predicted"/>
<dbReference type="Gene3D" id="3.20.20.70">
    <property type="entry name" value="Aldolase class I"/>
    <property type="match status" value="1"/>
</dbReference>
<dbReference type="InterPro" id="IPR013785">
    <property type="entry name" value="Aldolase_TIM"/>
</dbReference>
<evidence type="ECO:0000313" key="2">
    <source>
        <dbReference type="Proteomes" id="UP000681343"/>
    </source>
</evidence>
<sequence>MKQKFVPTYEGELRKHALQIPRCISECSGIRVFGRRIKSLVFSTDVAIIKNINADAVIAVYNFTPQPSITQAIISVSDVPVFAGVGGGYTNGQRSVNMAAAAEQLGAFGVVCNAMITNDAIRDIKSMVEIPVVFTVVSEHVDLDKRLAAGVDIVNVSGAARTPEIVAEIRAKYPELPIIATGGPTDETILSAIRAGANAITYTPPSSKDLFAKDMQEYRDWYEAHRREVDEMLNEE</sequence>
<dbReference type="GO" id="GO:0016787">
    <property type="term" value="F:hydrolase activity"/>
    <property type="evidence" value="ECO:0007669"/>
    <property type="project" value="UniProtKB-KW"/>
</dbReference>
<dbReference type="KEGG" id="vfa:MM35RIKEN_09900"/>
<dbReference type="RefSeq" id="WP_212819804.1">
    <property type="nucleotide sequence ID" value="NZ_AP023415.1"/>
</dbReference>
<accession>A0A810PQ07</accession>
<dbReference type="Proteomes" id="UP000681343">
    <property type="component" value="Chromosome"/>
</dbReference>
<keyword evidence="2" id="KW-1185">Reference proteome</keyword>
<protein>
    <submittedName>
        <fullName evidence="1">Hydrolase</fullName>
    </submittedName>
</protein>